<dbReference type="RefSeq" id="WP_076557631.1">
    <property type="nucleotide sequence ID" value="NZ_FTOC01000003.1"/>
</dbReference>
<dbReference type="Proteomes" id="UP000187608">
    <property type="component" value="Unassembled WGS sequence"/>
</dbReference>
<evidence type="ECO:0000313" key="2">
    <source>
        <dbReference type="Proteomes" id="UP000187608"/>
    </source>
</evidence>
<dbReference type="OrthoDB" id="2691960at2"/>
<organism evidence="1 2">
    <name type="scientific">Salimicrobium flavidum</name>
    <dbReference type="NCBI Taxonomy" id="570947"/>
    <lineage>
        <taxon>Bacteria</taxon>
        <taxon>Bacillati</taxon>
        <taxon>Bacillota</taxon>
        <taxon>Bacilli</taxon>
        <taxon>Bacillales</taxon>
        <taxon>Bacillaceae</taxon>
        <taxon>Salimicrobium</taxon>
    </lineage>
</organism>
<sequence>MSNYVKDQDPVLKDVAGLAKALKIESGDLGKERQDLELVLHLENGEKRIPFQYHEEKGDYRILQIPMTIADDTIMNGRVEPKAVDTVH</sequence>
<proteinExistence type="predicted"/>
<accession>A0A1N7J0N1</accession>
<name>A0A1N7J0N1_9BACI</name>
<reference evidence="2" key="1">
    <citation type="submission" date="2017-01" db="EMBL/GenBank/DDBJ databases">
        <authorList>
            <person name="Varghese N."/>
            <person name="Submissions S."/>
        </authorList>
    </citation>
    <scope>NUCLEOTIDE SEQUENCE [LARGE SCALE GENOMIC DNA]</scope>
    <source>
        <strain evidence="2">DSM 23127</strain>
    </source>
</reference>
<dbReference type="EMBL" id="FTOC01000003">
    <property type="protein sequence ID" value="SIS42880.1"/>
    <property type="molecule type" value="Genomic_DNA"/>
</dbReference>
<keyword evidence="2" id="KW-1185">Reference proteome</keyword>
<gene>
    <name evidence="1" type="ORF">SAMN05421687_103123</name>
</gene>
<protein>
    <submittedName>
        <fullName evidence="1">Uncharacterized protein</fullName>
    </submittedName>
</protein>
<evidence type="ECO:0000313" key="1">
    <source>
        <dbReference type="EMBL" id="SIS42880.1"/>
    </source>
</evidence>
<dbReference type="AlphaFoldDB" id="A0A1N7J0N1"/>